<protein>
    <submittedName>
        <fullName evidence="1">Uncharacterized protein</fullName>
    </submittedName>
</protein>
<evidence type="ECO:0000313" key="1">
    <source>
        <dbReference type="EMBL" id="KAI7959229.1"/>
    </source>
</evidence>
<name>A0ACC0ESC0_9BASI</name>
<reference evidence="1 2" key="3">
    <citation type="journal article" date="2022" name="Microbiol. Spectr.">
        <title>Folding features and dynamics of 3D genome architecture in plant fungal pathogens.</title>
        <authorList>
            <person name="Xia C."/>
        </authorList>
    </citation>
    <scope>NUCLEOTIDE SEQUENCE [LARGE SCALE GENOMIC DNA]</scope>
    <source>
        <strain evidence="1 2">93-210</strain>
    </source>
</reference>
<dbReference type="EMBL" id="CM045867">
    <property type="protein sequence ID" value="KAI7959229.1"/>
    <property type="molecule type" value="Genomic_DNA"/>
</dbReference>
<proteinExistence type="predicted"/>
<dbReference type="Proteomes" id="UP001060170">
    <property type="component" value="Chromosome 3"/>
</dbReference>
<reference evidence="2" key="1">
    <citation type="journal article" date="2018" name="BMC Genomics">
        <title>Genomic insights into host adaptation between the wheat stripe rust pathogen (Puccinia striiformis f. sp. tritici) and the barley stripe rust pathogen (Puccinia striiformis f. sp. hordei).</title>
        <authorList>
            <person name="Xia C."/>
            <person name="Wang M."/>
            <person name="Yin C."/>
            <person name="Cornejo O.E."/>
            <person name="Hulbert S.H."/>
            <person name="Chen X."/>
        </authorList>
    </citation>
    <scope>NUCLEOTIDE SEQUENCE [LARGE SCALE GENOMIC DNA]</scope>
    <source>
        <strain evidence="2">93-210</strain>
    </source>
</reference>
<reference evidence="2" key="2">
    <citation type="journal article" date="2018" name="Mol. Plant Microbe Interact.">
        <title>Genome sequence resources for the wheat stripe rust pathogen (Puccinia striiformis f. sp. tritici) and the barley stripe rust pathogen (Puccinia striiformis f. sp. hordei).</title>
        <authorList>
            <person name="Xia C."/>
            <person name="Wang M."/>
            <person name="Yin C."/>
            <person name="Cornejo O.E."/>
            <person name="Hulbert S.H."/>
            <person name="Chen X."/>
        </authorList>
    </citation>
    <scope>NUCLEOTIDE SEQUENCE [LARGE SCALE GENOMIC DNA]</scope>
    <source>
        <strain evidence="2">93-210</strain>
    </source>
</reference>
<gene>
    <name evidence="1" type="ORF">MJO28_003020</name>
</gene>
<keyword evidence="2" id="KW-1185">Reference proteome</keyword>
<sequence>MLSKACPQRQQAKGKKAKCFSEAEGGEDGDDESAMQSSHLTPLLYFFSQQSGDLISAIIQLGLKILDVRQTNSAKQCQMKRRVR</sequence>
<organism evidence="1 2">
    <name type="scientific">Puccinia striiformis f. sp. tritici</name>
    <dbReference type="NCBI Taxonomy" id="168172"/>
    <lineage>
        <taxon>Eukaryota</taxon>
        <taxon>Fungi</taxon>
        <taxon>Dikarya</taxon>
        <taxon>Basidiomycota</taxon>
        <taxon>Pucciniomycotina</taxon>
        <taxon>Pucciniomycetes</taxon>
        <taxon>Pucciniales</taxon>
        <taxon>Pucciniaceae</taxon>
        <taxon>Puccinia</taxon>
    </lineage>
</organism>
<accession>A0ACC0ESC0</accession>
<evidence type="ECO:0000313" key="2">
    <source>
        <dbReference type="Proteomes" id="UP001060170"/>
    </source>
</evidence>
<comment type="caution">
    <text evidence="1">The sequence shown here is derived from an EMBL/GenBank/DDBJ whole genome shotgun (WGS) entry which is preliminary data.</text>
</comment>